<evidence type="ECO:0000313" key="5">
    <source>
        <dbReference type="EMBL" id="XAY05755.1"/>
    </source>
</evidence>
<evidence type="ECO:0000256" key="3">
    <source>
        <dbReference type="ARBA" id="ARBA00023284"/>
    </source>
</evidence>
<dbReference type="PANTHER" id="PTHR43110:SF1">
    <property type="entry name" value="THIOL PEROXIDASE"/>
    <property type="match status" value="1"/>
</dbReference>
<gene>
    <name evidence="5" type="primary">ahpE</name>
    <name evidence="5" type="ORF">DSM112329_02613</name>
</gene>
<keyword evidence="5" id="KW-0560">Oxidoreductase</keyword>
<accession>A0AAU7AVT3</accession>
<name>A0AAU7AVT3_9ACTN</name>
<sequence>MAVIAPGTPVPDFVLKTGDGEDFTPADLEGKTTVLVFYPFAFSPVCTDQFQIYDEVIDELKAKGAVVYGVSTDATWSQTAFKEKLGVSIEQLSDFEPKGATSKAFGAYFDPAGMSNRALVIVGPDKTVTWSHLADSPGDLPGVNLLFDNL</sequence>
<keyword evidence="2" id="KW-0049">Antioxidant</keyword>
<organism evidence="5">
    <name type="scientific">Paraconexibacter sp. AEG42_29</name>
    <dbReference type="NCBI Taxonomy" id="2997339"/>
    <lineage>
        <taxon>Bacteria</taxon>
        <taxon>Bacillati</taxon>
        <taxon>Actinomycetota</taxon>
        <taxon>Thermoleophilia</taxon>
        <taxon>Solirubrobacterales</taxon>
        <taxon>Paraconexibacteraceae</taxon>
        <taxon>Paraconexibacter</taxon>
    </lineage>
</organism>
<dbReference type="PROSITE" id="PS51352">
    <property type="entry name" value="THIOREDOXIN_2"/>
    <property type="match status" value="1"/>
</dbReference>
<dbReference type="EMBL" id="CP114014">
    <property type="protein sequence ID" value="XAY05755.1"/>
    <property type="molecule type" value="Genomic_DNA"/>
</dbReference>
<dbReference type="SUPFAM" id="SSF52833">
    <property type="entry name" value="Thioredoxin-like"/>
    <property type="match status" value="1"/>
</dbReference>
<dbReference type="EC" id="1.11.1.24" evidence="5"/>
<keyword evidence="1 5" id="KW-0575">Peroxidase</keyword>
<dbReference type="InterPro" id="IPR036249">
    <property type="entry name" value="Thioredoxin-like_sf"/>
</dbReference>
<protein>
    <submittedName>
        <fullName evidence="5">Alkyl hydroperoxide reductase E</fullName>
        <ecNumber evidence="5">1.11.1.24</ecNumber>
    </submittedName>
</protein>
<dbReference type="Pfam" id="PF00578">
    <property type="entry name" value="AhpC-TSA"/>
    <property type="match status" value="1"/>
</dbReference>
<dbReference type="PANTHER" id="PTHR43110">
    <property type="entry name" value="THIOL PEROXIDASE"/>
    <property type="match status" value="1"/>
</dbReference>
<dbReference type="RefSeq" id="WP_354702257.1">
    <property type="nucleotide sequence ID" value="NZ_CP114014.1"/>
</dbReference>
<evidence type="ECO:0000259" key="4">
    <source>
        <dbReference type="PROSITE" id="PS51352"/>
    </source>
</evidence>
<dbReference type="InterPro" id="IPR050455">
    <property type="entry name" value="Tpx_Peroxidase_subfamily"/>
</dbReference>
<proteinExistence type="predicted"/>
<dbReference type="AlphaFoldDB" id="A0AAU7AVT3"/>
<dbReference type="KEGG" id="parq:DSM112329_02613"/>
<dbReference type="GO" id="GO:0140824">
    <property type="term" value="F:thioredoxin-dependent peroxiredoxin activity"/>
    <property type="evidence" value="ECO:0007669"/>
    <property type="project" value="UniProtKB-EC"/>
</dbReference>
<reference evidence="5" key="1">
    <citation type="submission" date="2022-12" db="EMBL/GenBank/DDBJ databases">
        <title>Paraconexibacter alkalitolerans sp. nov. and Baekduia alba sp. nov., isolated from soil and emended description of the genera Paraconexibacter (Chun et al., 2020) and Baekduia (An et al., 2020).</title>
        <authorList>
            <person name="Vieira S."/>
            <person name="Huber K.J."/>
            <person name="Geppert A."/>
            <person name="Wolf J."/>
            <person name="Neumann-Schaal M."/>
            <person name="Muesken M."/>
            <person name="Overmann J."/>
        </authorList>
    </citation>
    <scope>NUCLEOTIDE SEQUENCE</scope>
    <source>
        <strain evidence="5">AEG42_29</strain>
    </source>
</reference>
<dbReference type="Gene3D" id="3.40.30.10">
    <property type="entry name" value="Glutaredoxin"/>
    <property type="match status" value="1"/>
</dbReference>
<dbReference type="InterPro" id="IPR000866">
    <property type="entry name" value="AhpC/TSA"/>
</dbReference>
<keyword evidence="3" id="KW-0676">Redox-active center</keyword>
<dbReference type="InterPro" id="IPR013766">
    <property type="entry name" value="Thioredoxin_domain"/>
</dbReference>
<feature type="domain" description="Thioredoxin" evidence="4">
    <location>
        <begin position="4"/>
        <end position="150"/>
    </location>
</feature>
<evidence type="ECO:0000256" key="2">
    <source>
        <dbReference type="ARBA" id="ARBA00022862"/>
    </source>
</evidence>
<evidence type="ECO:0000256" key="1">
    <source>
        <dbReference type="ARBA" id="ARBA00022559"/>
    </source>
</evidence>